<evidence type="ECO:0000313" key="1">
    <source>
        <dbReference type="EMBL" id="SJN11352.1"/>
    </source>
</evidence>
<dbReference type="Proteomes" id="UP000196331">
    <property type="component" value="Unassembled WGS sequence"/>
</dbReference>
<reference evidence="1 2" key="1">
    <citation type="submission" date="2017-02" db="EMBL/GenBank/DDBJ databases">
        <authorList>
            <person name="Dridi B."/>
        </authorList>
    </citation>
    <scope>NUCLEOTIDE SEQUENCE [LARGE SCALE GENOMIC DNA]</scope>
    <source>
        <strain evidence="1 2">JB380</strain>
    </source>
</reference>
<proteinExistence type="predicted"/>
<evidence type="ECO:0000313" key="2">
    <source>
        <dbReference type="Proteomes" id="UP000196331"/>
    </source>
</evidence>
<comment type="caution">
    <text evidence="1">The sequence shown here is derived from an EMBL/GenBank/DDBJ whole genome shotgun (WGS) entry which is preliminary data.</text>
</comment>
<dbReference type="EMBL" id="FUKM01000020">
    <property type="protein sequence ID" value="SJN11352.1"/>
    <property type="molecule type" value="Genomic_DNA"/>
</dbReference>
<organism evidence="1 2">
    <name type="scientific">Halomonas citrativorans</name>
    <dbReference type="NCBI Taxonomy" id="2742612"/>
    <lineage>
        <taxon>Bacteria</taxon>
        <taxon>Pseudomonadati</taxon>
        <taxon>Pseudomonadota</taxon>
        <taxon>Gammaproteobacteria</taxon>
        <taxon>Oceanospirillales</taxon>
        <taxon>Halomonadaceae</taxon>
        <taxon>Halomonas</taxon>
    </lineage>
</organism>
<protein>
    <submittedName>
        <fullName evidence="1">Uncharacterized protein</fullName>
    </submittedName>
</protein>
<dbReference type="AlphaFoldDB" id="A0A1R4HUY6"/>
<accession>A0A1R4HUY6</accession>
<gene>
    <name evidence="1" type="ORF">CZ787_05750</name>
</gene>
<name>A0A1R4HUY6_9GAMM</name>
<sequence>MWKNLTVTHRGFILAGLFNYADTSETDETATSFVPIGARRGVS</sequence>